<dbReference type="Ensembl" id="ENSSSCT00060105777.1">
    <property type="protein sequence ID" value="ENSSSCP00060046563.1"/>
    <property type="gene ID" value="ENSSSCG00060076962.1"/>
</dbReference>
<dbReference type="GO" id="GO:0035458">
    <property type="term" value="P:cellular response to interferon-beta"/>
    <property type="evidence" value="ECO:0007669"/>
    <property type="project" value="InterPro"/>
</dbReference>
<evidence type="ECO:0000313" key="9">
    <source>
        <dbReference type="Proteomes" id="UP000314985"/>
    </source>
</evidence>
<dbReference type="Proteomes" id="UP000694723">
    <property type="component" value="Unplaced"/>
</dbReference>
<dbReference type="GO" id="GO:0005634">
    <property type="term" value="C:nucleus"/>
    <property type="evidence" value="ECO:0007669"/>
    <property type="project" value="UniProtKB-SubCell"/>
</dbReference>
<dbReference type="InterPro" id="IPR012340">
    <property type="entry name" value="NA-bd_OB-fold"/>
</dbReference>
<dbReference type="PROSITE" id="PS50824">
    <property type="entry name" value="DAPIN"/>
    <property type="match status" value="1"/>
</dbReference>
<dbReference type="Ensembl" id="ENSSSCT00015100230.1">
    <property type="protein sequence ID" value="ENSSSCP00015041450.1"/>
    <property type="gene ID" value="ENSSSCG00015074451.1"/>
</dbReference>
<feature type="domain" description="HIN-200" evidence="6">
    <location>
        <begin position="132"/>
        <end position="198"/>
    </location>
</feature>
<dbReference type="Proteomes" id="UP000694728">
    <property type="component" value="Unplaced"/>
</dbReference>
<dbReference type="Proteomes" id="UP000694727">
    <property type="component" value="Unplaced"/>
</dbReference>
<dbReference type="Ensembl" id="ENSSSCT00035033999.1">
    <property type="protein sequence ID" value="ENSSSCP00035013427.1"/>
    <property type="gene ID" value="ENSSSCG00035025808.1"/>
</dbReference>
<reference evidence="7" key="2">
    <citation type="submission" date="2025-05" db="UniProtKB">
        <authorList>
            <consortium name="Ensembl"/>
        </authorList>
    </citation>
    <scope>IDENTIFICATION</scope>
</reference>
<dbReference type="SMART" id="SM01289">
    <property type="entry name" value="PYRIN"/>
    <property type="match status" value="1"/>
</dbReference>
<accession>A0A8D1GI97</accession>
<evidence type="ECO:0000259" key="5">
    <source>
        <dbReference type="PROSITE" id="PS50824"/>
    </source>
</evidence>
<reference evidence="8 9" key="1">
    <citation type="submission" date="2017-08" db="EMBL/GenBank/DDBJ databases">
        <title>USMARCv1.0.</title>
        <authorList>
            <person name="Hannum G.I."/>
            <person name="Koren S."/>
            <person name="Schroeder S.G."/>
            <person name="Chin S.C."/>
            <person name="Nonneman D.J."/>
            <person name="Becker S.A."/>
            <person name="Rosen B.D."/>
            <person name="Bickhart D.M."/>
            <person name="Putnam N.H."/>
            <person name="Green R.E."/>
            <person name="Tuggle C.K."/>
            <person name="Liu H."/>
            <person name="Rohrer G.A."/>
            <person name="Warr A."/>
            <person name="Hall R."/>
            <person name="Kim K."/>
            <person name="Hume D.A."/>
            <person name="Talbot R."/>
            <person name="Chow W."/>
            <person name="Howe K."/>
            <person name="Schwartz A.S."/>
            <person name="Watson M."/>
            <person name="Archibald A.L."/>
            <person name="Phillippy A.M."/>
            <person name="Smith T.P.L."/>
        </authorList>
    </citation>
    <scope>NUCLEOTIDE SEQUENCE [LARGE SCALE GENOMIC DNA]</scope>
</reference>
<evidence type="ECO:0000256" key="4">
    <source>
        <dbReference type="SAM" id="MobiDB-lite"/>
    </source>
</evidence>
<organism evidence="7 10">
    <name type="scientific">Sus scrofa</name>
    <name type="common">Pig</name>
    <dbReference type="NCBI Taxonomy" id="9823"/>
    <lineage>
        <taxon>Eukaryota</taxon>
        <taxon>Metazoa</taxon>
        <taxon>Chordata</taxon>
        <taxon>Craniata</taxon>
        <taxon>Vertebrata</taxon>
        <taxon>Euteleostomi</taxon>
        <taxon>Mammalia</taxon>
        <taxon>Eutheria</taxon>
        <taxon>Laurasiatheria</taxon>
        <taxon>Artiodactyla</taxon>
        <taxon>Suina</taxon>
        <taxon>Suidae</taxon>
        <taxon>Sus</taxon>
    </lineage>
</organism>
<dbReference type="Ensembl" id="ENSSSCT00055033262.1">
    <property type="protein sequence ID" value="ENSSSCP00055026483.1"/>
    <property type="gene ID" value="ENSSSCG00055016822.1"/>
</dbReference>
<feature type="domain" description="Pyrin" evidence="5">
    <location>
        <begin position="1"/>
        <end position="88"/>
    </location>
</feature>
<evidence type="ECO:0000313" key="10">
    <source>
        <dbReference type="Proteomes" id="UP000694728"/>
    </source>
</evidence>
<comment type="subcellular location">
    <subcellularLocation>
        <location evidence="1">Nucleus</location>
    </subcellularLocation>
</comment>
<dbReference type="Ensembl" id="ENSSSCT00025001569.1">
    <property type="protein sequence ID" value="ENSSSCP00025000490.1"/>
    <property type="gene ID" value="ENSSSCG00025001243.1"/>
</dbReference>
<dbReference type="Ensembl" id="ENSSSCT00030037717.1">
    <property type="protein sequence ID" value="ENSSSCP00030017296.1"/>
    <property type="gene ID" value="ENSSSCG00030026971.1"/>
</dbReference>
<evidence type="ECO:0000256" key="1">
    <source>
        <dbReference type="ARBA" id="ARBA00004123"/>
    </source>
</evidence>
<dbReference type="Gene3D" id="1.10.533.10">
    <property type="entry name" value="Death Domain, Fas"/>
    <property type="match status" value="1"/>
</dbReference>
<dbReference type="FunFam" id="1.10.533.10:FF:000011">
    <property type="entry name" value="Myeloid cell nuclear differentiation antigen"/>
    <property type="match status" value="1"/>
</dbReference>
<dbReference type="Proteomes" id="UP000314985">
    <property type="component" value="Chromosome 4"/>
</dbReference>
<evidence type="ECO:0000256" key="2">
    <source>
        <dbReference type="ARBA" id="ARBA00008647"/>
    </source>
</evidence>
<dbReference type="InterPro" id="IPR040205">
    <property type="entry name" value="HIN-200"/>
</dbReference>
<proteinExistence type="inferred from homology"/>
<evidence type="ECO:0000259" key="6">
    <source>
        <dbReference type="PROSITE" id="PS50834"/>
    </source>
</evidence>
<feature type="region of interest" description="Disordered" evidence="4">
    <location>
        <begin position="96"/>
        <end position="115"/>
    </location>
</feature>
<dbReference type="Proteomes" id="UP000694570">
    <property type="component" value="Unplaced"/>
</dbReference>
<dbReference type="Proteomes" id="UP000694726">
    <property type="component" value="Unplaced"/>
</dbReference>
<dbReference type="GO" id="GO:0002218">
    <property type="term" value="P:activation of innate immune response"/>
    <property type="evidence" value="ECO:0007669"/>
    <property type="project" value="InterPro"/>
</dbReference>
<dbReference type="CDD" id="cd08305">
    <property type="entry name" value="Pyrin"/>
    <property type="match status" value="1"/>
</dbReference>
<dbReference type="Ensembl" id="ENSSSCT00045005893.1">
    <property type="protein sequence ID" value="ENSSSCP00045003947.1"/>
    <property type="gene ID" value="ENSSSCG00045003597.1"/>
</dbReference>
<dbReference type="Gene3D" id="2.40.50.140">
    <property type="entry name" value="Nucleic acid-binding proteins"/>
    <property type="match status" value="1"/>
</dbReference>
<evidence type="ECO:0000313" key="7">
    <source>
        <dbReference type="Ensembl" id="ENSSSCP00045003947.1"/>
    </source>
</evidence>
<dbReference type="AlphaFoldDB" id="A0A8D1GI97"/>
<dbReference type="Pfam" id="PF02758">
    <property type="entry name" value="PYRIN"/>
    <property type="match status" value="1"/>
</dbReference>
<evidence type="ECO:0000313" key="8">
    <source>
        <dbReference type="Ensembl" id="ENSSSCP00070045970.1"/>
    </source>
</evidence>
<dbReference type="SUPFAM" id="SSF159141">
    <property type="entry name" value="HIN-2000 domain-like"/>
    <property type="match status" value="1"/>
</dbReference>
<dbReference type="Ensembl" id="ENSSSCT00040025183.1">
    <property type="protein sequence ID" value="ENSSSCP00040010649.1"/>
    <property type="gene ID" value="ENSSSCG00040018626.1"/>
</dbReference>
<dbReference type="InterPro" id="IPR011029">
    <property type="entry name" value="DEATH-like_dom_sf"/>
</dbReference>
<dbReference type="Ensembl" id="ENSSSCT00070054213.1">
    <property type="protein sequence ID" value="ENSSSCP00070045970.1"/>
    <property type="gene ID" value="ENSSSCG00070027031.1"/>
</dbReference>
<evidence type="ECO:0000256" key="3">
    <source>
        <dbReference type="ARBA" id="ARBA00023242"/>
    </source>
</evidence>
<protein>
    <submittedName>
        <fullName evidence="7">Myeloid cell nuclear differentiation antigen</fullName>
    </submittedName>
</protein>
<dbReference type="InterPro" id="IPR004020">
    <property type="entry name" value="DAPIN"/>
</dbReference>
<sequence length="213" mass="24699">MTNKYKKIILLKGLEKIDEYHFSMIKSLLAHDLELTREMQDNYDRVKIADLMELKFPGITCVNILEELLSDMIKYKDTVKEFRKEKLKVAREIGAEMSPSAKRRKQEETCSDMHGPTTHINLPSEGAKESPVAQKQVNKKNTVYEIQDNTGKMDVLGNGKWHNIECEEGDKLRLFCFQLRTVKKLKLTCGLHSFIQVIKTKKRRTNLIQKVGE</sequence>
<dbReference type="Proteomes" id="UP000694722">
    <property type="component" value="Unplaced"/>
</dbReference>
<dbReference type="Proteomes" id="UP000694724">
    <property type="component" value="Unplaced"/>
</dbReference>
<name>A0A8D1GI97_PIG</name>
<dbReference type="PANTHER" id="PTHR12200">
    <property type="entry name" value="INTERFERON-INDUCIBLE PROTEIN AIM2 FAMILY MEMBER"/>
    <property type="match status" value="1"/>
</dbReference>
<comment type="similarity">
    <text evidence="2">Belongs to the HIN-200 family.</text>
</comment>
<dbReference type="Pfam" id="PF02760">
    <property type="entry name" value="HIN"/>
    <property type="match status" value="1"/>
</dbReference>
<dbReference type="InterPro" id="IPR004021">
    <property type="entry name" value="HIN200/IF120x"/>
</dbReference>
<keyword evidence="3" id="KW-0539">Nucleus</keyword>
<dbReference type="PROSITE" id="PS50834">
    <property type="entry name" value="HIN_200"/>
    <property type="match status" value="1"/>
</dbReference>
<dbReference type="Proteomes" id="UP000694720">
    <property type="component" value="Unplaced"/>
</dbReference>
<dbReference type="PANTHER" id="PTHR12200:SF25">
    <property type="entry name" value="PYRIN AND HIN DOMAIN-CONTAINING PROTEIN 1"/>
    <property type="match status" value="1"/>
</dbReference>